<evidence type="ECO:0000256" key="1">
    <source>
        <dbReference type="SAM" id="MobiDB-lite"/>
    </source>
</evidence>
<dbReference type="Proteomes" id="UP000288351">
    <property type="component" value="Unassembled WGS sequence"/>
</dbReference>
<feature type="region of interest" description="Disordered" evidence="1">
    <location>
        <begin position="191"/>
        <end position="216"/>
    </location>
</feature>
<sequence length="216" mass="23762">MGASLRRRSPGDRRAIAHIDVRLHPDDRALTGPEWSEVGHRLARVAGIEVPGDERGCRWIAVQAQPQRLDLIANLIRLDGTWNTQPFDLAQRLVKEARRIETDLLLTPVLGTGERQAVRAVPSASAQLAAILSQLADEQSGPLATVRGLVEHTAHRLARQPGDTSQPTAHRLELVARRIHHIQQDLHTTAAHLPETAPPRVASTPSPVRNSARRAR</sequence>
<accession>A0A401RA46</accession>
<proteinExistence type="predicted"/>
<dbReference type="RefSeq" id="WP_016572171.1">
    <property type="nucleotide sequence ID" value="NZ_BHXC01000007.1"/>
</dbReference>
<dbReference type="EMBL" id="BHXC01000007">
    <property type="protein sequence ID" value="GCB94457.1"/>
    <property type="molecule type" value="Genomic_DNA"/>
</dbReference>
<protein>
    <recommendedName>
        <fullName evidence="4">Relaxase/mobilization nuclease</fullName>
    </recommendedName>
</protein>
<dbReference type="AlphaFoldDB" id="A0A401RA46"/>
<reference evidence="2 3" key="1">
    <citation type="journal article" date="2019" name="Microbiol. Resour. Announc.">
        <title>Draft Genome Sequence of the Most Traditional epsilon-Poly-l-Lysine Producer, Streptomyces albulus NBRC14147.</title>
        <authorList>
            <person name="Yamanaka K."/>
            <person name="Hamano Y."/>
        </authorList>
    </citation>
    <scope>NUCLEOTIDE SEQUENCE [LARGE SCALE GENOMIC DNA]</scope>
    <source>
        <strain evidence="2 3">NBRC 14147</strain>
    </source>
</reference>
<evidence type="ECO:0000313" key="3">
    <source>
        <dbReference type="Proteomes" id="UP000288351"/>
    </source>
</evidence>
<gene>
    <name evidence="2" type="ORF">SALB_07257</name>
</gene>
<evidence type="ECO:0000313" key="2">
    <source>
        <dbReference type="EMBL" id="GCB94457.1"/>
    </source>
</evidence>
<comment type="caution">
    <text evidence="2">The sequence shown here is derived from an EMBL/GenBank/DDBJ whole genome shotgun (WGS) entry which is preliminary data.</text>
</comment>
<organism evidence="2 3">
    <name type="scientific">Streptomyces noursei</name>
    <name type="common">Streptomyces albulus</name>
    <dbReference type="NCBI Taxonomy" id="1971"/>
    <lineage>
        <taxon>Bacteria</taxon>
        <taxon>Bacillati</taxon>
        <taxon>Actinomycetota</taxon>
        <taxon>Actinomycetes</taxon>
        <taxon>Kitasatosporales</taxon>
        <taxon>Streptomycetaceae</taxon>
        <taxon>Streptomyces</taxon>
    </lineage>
</organism>
<name>A0A401RA46_STRNR</name>
<evidence type="ECO:0008006" key="4">
    <source>
        <dbReference type="Google" id="ProtNLM"/>
    </source>
</evidence>